<name>A0A1G4I1Y3_TRYEQ</name>
<dbReference type="Proteomes" id="UP000195570">
    <property type="component" value="Unassembled WGS sequence"/>
</dbReference>
<keyword evidence="4" id="KW-1185">Reference proteome</keyword>
<evidence type="ECO:0000313" key="4">
    <source>
        <dbReference type="Proteomes" id="UP000195570"/>
    </source>
</evidence>
<evidence type="ECO:0000256" key="2">
    <source>
        <dbReference type="SAM" id="SignalP"/>
    </source>
</evidence>
<organism evidence="3 4">
    <name type="scientific">Trypanosoma equiperdum</name>
    <dbReference type="NCBI Taxonomy" id="5694"/>
    <lineage>
        <taxon>Eukaryota</taxon>
        <taxon>Discoba</taxon>
        <taxon>Euglenozoa</taxon>
        <taxon>Kinetoplastea</taxon>
        <taxon>Metakinetoplastina</taxon>
        <taxon>Trypanosomatida</taxon>
        <taxon>Trypanosomatidae</taxon>
        <taxon>Trypanosoma</taxon>
    </lineage>
</organism>
<reference evidence="3" key="1">
    <citation type="submission" date="2016-09" db="EMBL/GenBank/DDBJ databases">
        <authorList>
            <person name="Hebert L."/>
            <person name="Moumen B."/>
        </authorList>
    </citation>
    <scope>NUCLEOTIDE SEQUENCE [LARGE SCALE GENOMIC DNA]</scope>
    <source>
        <strain evidence="3">OVI</strain>
    </source>
</reference>
<dbReference type="RefSeq" id="XP_067077284.1">
    <property type="nucleotide sequence ID" value="XM_067221183.1"/>
</dbReference>
<dbReference type="VEuPathDB" id="TriTrypDB:TEOVI_000783300"/>
<evidence type="ECO:0008006" key="5">
    <source>
        <dbReference type="Google" id="ProtNLM"/>
    </source>
</evidence>
<feature type="region of interest" description="Disordered" evidence="1">
    <location>
        <begin position="223"/>
        <end position="244"/>
    </location>
</feature>
<dbReference type="GeneID" id="92381767"/>
<dbReference type="AlphaFoldDB" id="A0A1G4I1Y3"/>
<sequence>MQHSNAANDVGGRLLALVLIFQTATADEITGTETAKGACNDLTISIQLAKSFKAKVSSARRAAAKLQNRAFLWQIAAASEKDNYKRRAKQALQLLLQGRYKTQLATITANEQQLEKAAHILDARAASIYTAALLQPTGGSSKEAPTATNLGSHGGTAATCTVTQKLTKAAPQCDETKINNQIATVGTSSNEADKQVKLLGDKILQQVSLKTKAVAVGTASTNPNIETAHEGECANGPQGRRSTSHLLGVDIEPEETAAPTLASKDIKQTVSGTKQCQPYAPNDKWYATNEQQTLSAICAGLTTTVQEQQTDEEETGETLAKDPEMIKLSAQMLMDEKALSKMASTERPAKIANIIKQSYGAEHNDFKNNYINEPRQCERYQTKPTNK</sequence>
<keyword evidence="2" id="KW-0732">Signal</keyword>
<evidence type="ECO:0000256" key="1">
    <source>
        <dbReference type="SAM" id="MobiDB-lite"/>
    </source>
</evidence>
<evidence type="ECO:0000313" key="3">
    <source>
        <dbReference type="EMBL" id="SCU65733.1"/>
    </source>
</evidence>
<dbReference type="EMBL" id="CZPT02000382">
    <property type="protein sequence ID" value="SCU65733.1"/>
    <property type="molecule type" value="Genomic_DNA"/>
</dbReference>
<feature type="chain" id="PRO_5009235114" description="Trypanosome variant surface glycoprotein (A-type)" evidence="2">
    <location>
        <begin position="27"/>
        <end position="387"/>
    </location>
</feature>
<comment type="caution">
    <text evidence="3">The sequence shown here is derived from an EMBL/GenBank/DDBJ whole genome shotgun (WGS) entry which is preliminary data.</text>
</comment>
<protein>
    <recommendedName>
        <fullName evidence="5">Trypanosome variant surface glycoprotein (A-type)</fullName>
    </recommendedName>
</protein>
<gene>
    <name evidence="3" type="ORF">TEOVI_000783300</name>
</gene>
<proteinExistence type="predicted"/>
<feature type="signal peptide" evidence="2">
    <location>
        <begin position="1"/>
        <end position="26"/>
    </location>
</feature>
<feature type="region of interest" description="Disordered" evidence="1">
    <location>
        <begin position="365"/>
        <end position="387"/>
    </location>
</feature>
<accession>A0A1G4I1Y3</accession>